<keyword evidence="2" id="KW-1185">Reference proteome</keyword>
<dbReference type="Gene3D" id="3.30.1240.10">
    <property type="match status" value="1"/>
</dbReference>
<dbReference type="PANTHER" id="PTHR10000">
    <property type="entry name" value="PHOSPHOSERINE PHOSPHATASE"/>
    <property type="match status" value="1"/>
</dbReference>
<proteinExistence type="predicted"/>
<dbReference type="InterPro" id="IPR006379">
    <property type="entry name" value="HAD-SF_hydro_IIB"/>
</dbReference>
<evidence type="ECO:0000313" key="2">
    <source>
        <dbReference type="Proteomes" id="UP000632125"/>
    </source>
</evidence>
<dbReference type="SUPFAM" id="SSF56784">
    <property type="entry name" value="HAD-like"/>
    <property type="match status" value="1"/>
</dbReference>
<dbReference type="EMBL" id="JACXIY010000005">
    <property type="protein sequence ID" value="MBD2867798.1"/>
    <property type="molecule type" value="Genomic_DNA"/>
</dbReference>
<dbReference type="GO" id="GO:0016791">
    <property type="term" value="F:phosphatase activity"/>
    <property type="evidence" value="ECO:0007669"/>
    <property type="project" value="TreeGrafter"/>
</dbReference>
<dbReference type="PROSITE" id="PS01228">
    <property type="entry name" value="COF_1"/>
    <property type="match status" value="1"/>
</dbReference>
<gene>
    <name evidence="1" type="ORF">IDH41_04350</name>
</gene>
<dbReference type="CDD" id="cd07516">
    <property type="entry name" value="HAD_Pase"/>
    <property type="match status" value="1"/>
</dbReference>
<dbReference type="NCBIfam" id="TIGR01484">
    <property type="entry name" value="HAD-SF-IIB"/>
    <property type="match status" value="1"/>
</dbReference>
<comment type="caution">
    <text evidence="1">The sequence shown here is derived from an EMBL/GenBank/DDBJ whole genome shotgun (WGS) entry which is preliminary data.</text>
</comment>
<dbReference type="SFLD" id="SFLDG01140">
    <property type="entry name" value="C2.B:_Phosphomannomutase_and_P"/>
    <property type="match status" value="1"/>
</dbReference>
<dbReference type="GO" id="GO:0000287">
    <property type="term" value="F:magnesium ion binding"/>
    <property type="evidence" value="ECO:0007669"/>
    <property type="project" value="TreeGrafter"/>
</dbReference>
<dbReference type="SFLD" id="SFLDS00003">
    <property type="entry name" value="Haloacid_Dehalogenase"/>
    <property type="match status" value="1"/>
</dbReference>
<reference evidence="1" key="1">
    <citation type="submission" date="2020-09" db="EMBL/GenBank/DDBJ databases">
        <title>A novel bacterium of genus Paenibacillus, isolated from South China Sea.</title>
        <authorList>
            <person name="Huang H."/>
            <person name="Mo K."/>
            <person name="Hu Y."/>
        </authorList>
    </citation>
    <scope>NUCLEOTIDE SEQUENCE</scope>
    <source>
        <strain evidence="1">IB182493</strain>
    </source>
</reference>
<dbReference type="AlphaFoldDB" id="A0A927H4S3"/>
<evidence type="ECO:0000313" key="1">
    <source>
        <dbReference type="EMBL" id="MBD2867798.1"/>
    </source>
</evidence>
<dbReference type="PANTHER" id="PTHR10000:SF8">
    <property type="entry name" value="HAD SUPERFAMILY HYDROLASE-LIKE, TYPE 3"/>
    <property type="match status" value="1"/>
</dbReference>
<dbReference type="NCBIfam" id="TIGR00099">
    <property type="entry name" value="Cof-subfamily"/>
    <property type="match status" value="1"/>
</dbReference>
<dbReference type="Pfam" id="PF08282">
    <property type="entry name" value="Hydrolase_3"/>
    <property type="match status" value="1"/>
</dbReference>
<dbReference type="InterPro" id="IPR036412">
    <property type="entry name" value="HAD-like_sf"/>
</dbReference>
<dbReference type="Proteomes" id="UP000632125">
    <property type="component" value="Unassembled WGS sequence"/>
</dbReference>
<protein>
    <submittedName>
        <fullName evidence="1">HAD family phosphatase</fullName>
    </submittedName>
</protein>
<dbReference type="Gene3D" id="3.40.50.1000">
    <property type="entry name" value="HAD superfamily/HAD-like"/>
    <property type="match status" value="1"/>
</dbReference>
<dbReference type="InterPro" id="IPR000150">
    <property type="entry name" value="Cof"/>
</dbReference>
<name>A0A927H4S3_9BACL</name>
<dbReference type="GO" id="GO:0005829">
    <property type="term" value="C:cytosol"/>
    <property type="evidence" value="ECO:0007669"/>
    <property type="project" value="TreeGrafter"/>
</dbReference>
<dbReference type="InterPro" id="IPR023214">
    <property type="entry name" value="HAD_sf"/>
</dbReference>
<dbReference type="RefSeq" id="WP_190858623.1">
    <property type="nucleotide sequence ID" value="NZ_JACXIY010000005.1"/>
</dbReference>
<organism evidence="1 2">
    <name type="scientific">Paenibacillus arenilitoris</name>
    <dbReference type="NCBI Taxonomy" id="2772299"/>
    <lineage>
        <taxon>Bacteria</taxon>
        <taxon>Bacillati</taxon>
        <taxon>Bacillota</taxon>
        <taxon>Bacilli</taxon>
        <taxon>Bacillales</taxon>
        <taxon>Paenibacillaceae</taxon>
        <taxon>Paenibacillus</taxon>
    </lineage>
</organism>
<sequence>MNISVIALDLDGTLLNARKEVSERNLAAVMNCSRNGKKIVIATARPPRSVRDMLPQELLDIAAFVYYNGAVVRDADAGIDEHYPIAADLATELLEYCTEMMPECAISVEANDLWFANREIVDRDFCHPRFRPEIVTPRELKRLEATKILLTSFTGAEPLVQRFGGRLHVVLTDQGKLLQAMNRTVSKSAGLLRLCGYYGVPASDLIAFGDDYNDMDMLRMAGYAVAMGNAVPELKAAAHSVTASNDEDGVAEMLERLL</sequence>
<accession>A0A927H4S3</accession>